<dbReference type="Proteomes" id="UP000187203">
    <property type="component" value="Unassembled WGS sequence"/>
</dbReference>
<organism evidence="1 2">
    <name type="scientific">Corchorus olitorius</name>
    <dbReference type="NCBI Taxonomy" id="93759"/>
    <lineage>
        <taxon>Eukaryota</taxon>
        <taxon>Viridiplantae</taxon>
        <taxon>Streptophyta</taxon>
        <taxon>Embryophyta</taxon>
        <taxon>Tracheophyta</taxon>
        <taxon>Spermatophyta</taxon>
        <taxon>Magnoliopsida</taxon>
        <taxon>eudicotyledons</taxon>
        <taxon>Gunneridae</taxon>
        <taxon>Pentapetalae</taxon>
        <taxon>rosids</taxon>
        <taxon>malvids</taxon>
        <taxon>Malvales</taxon>
        <taxon>Malvaceae</taxon>
        <taxon>Grewioideae</taxon>
        <taxon>Apeibeae</taxon>
        <taxon>Corchorus</taxon>
    </lineage>
</organism>
<proteinExistence type="predicted"/>
<sequence>MWKKLFSDIIYSAEEIKYPREVIESMRRRVSSIKNMTWVSTLLPAGKKGFVWFLNEISPEISLVIDVSHSSFNKKAETKKRLSGMMIGRMFDQQSEMKWLECCATTELIALSWISCLKRILNLVSRLEEAAVLG</sequence>
<dbReference type="GO" id="GO:0003677">
    <property type="term" value="F:DNA binding"/>
    <property type="evidence" value="ECO:0007669"/>
    <property type="project" value="UniProtKB-KW"/>
</dbReference>
<keyword evidence="2" id="KW-1185">Reference proteome</keyword>
<evidence type="ECO:0000313" key="1">
    <source>
        <dbReference type="EMBL" id="OMP05832.1"/>
    </source>
</evidence>
<protein>
    <submittedName>
        <fullName evidence="1">Homeobox-leucine zipper protein HDG8</fullName>
    </submittedName>
</protein>
<gene>
    <name evidence="1" type="ORF">COLO4_08522</name>
</gene>
<comment type="caution">
    <text evidence="1">The sequence shown here is derived from an EMBL/GenBank/DDBJ whole genome shotgun (WGS) entry which is preliminary data.</text>
</comment>
<accession>A0A1R3KFE9</accession>
<reference evidence="2" key="1">
    <citation type="submission" date="2013-09" db="EMBL/GenBank/DDBJ databases">
        <title>Corchorus olitorius genome sequencing.</title>
        <authorList>
            <person name="Alam M."/>
            <person name="Haque M.S."/>
            <person name="Islam M.S."/>
            <person name="Emdad E.M."/>
            <person name="Islam M.M."/>
            <person name="Ahmed B."/>
            <person name="Halim A."/>
            <person name="Hossen Q.M.M."/>
            <person name="Hossain M.Z."/>
            <person name="Ahmed R."/>
            <person name="Khan M.M."/>
            <person name="Islam R."/>
            <person name="Rashid M.M."/>
            <person name="Khan S.A."/>
            <person name="Rahman M.S."/>
            <person name="Alam M."/>
            <person name="Yahiya A.S."/>
            <person name="Khan M.S."/>
            <person name="Azam M.S."/>
            <person name="Haque T."/>
            <person name="Lashkar M.Z.H."/>
            <person name="Akhand A.I."/>
            <person name="Morshed G."/>
            <person name="Roy S."/>
            <person name="Uddin K.S."/>
            <person name="Rabeya T."/>
            <person name="Hossain A.S."/>
            <person name="Chowdhury A."/>
            <person name="Snigdha A.R."/>
            <person name="Mortoza M.S."/>
            <person name="Matin S.A."/>
            <person name="Hoque S.M.E."/>
            <person name="Islam M.K."/>
            <person name="Roy D.K."/>
            <person name="Haider R."/>
            <person name="Moosa M.M."/>
            <person name="Elias S.M."/>
            <person name="Hasan A.M."/>
            <person name="Jahan S."/>
            <person name="Shafiuddin M."/>
            <person name="Mahmood N."/>
            <person name="Shommy N.S."/>
        </authorList>
    </citation>
    <scope>NUCLEOTIDE SEQUENCE [LARGE SCALE GENOMIC DNA]</scope>
    <source>
        <strain evidence="2">cv. O-4</strain>
    </source>
</reference>
<keyword evidence="1" id="KW-0238">DNA-binding</keyword>
<dbReference type="OrthoDB" id="10498034at2759"/>
<name>A0A1R3KFE9_9ROSI</name>
<dbReference type="AlphaFoldDB" id="A0A1R3KFE9"/>
<keyword evidence="1" id="KW-0371">Homeobox</keyword>
<dbReference type="EMBL" id="AWUE01013832">
    <property type="protein sequence ID" value="OMP05832.1"/>
    <property type="molecule type" value="Genomic_DNA"/>
</dbReference>
<evidence type="ECO:0000313" key="2">
    <source>
        <dbReference type="Proteomes" id="UP000187203"/>
    </source>
</evidence>